<name>A0A1J5TXP5_9GAMM</name>
<gene>
    <name evidence="3" type="ORF">BGC33_07295</name>
</gene>
<protein>
    <recommendedName>
        <fullName evidence="2">UDP-N-acetylglucosamine 2-epimerase domain-containing protein</fullName>
    </recommendedName>
</protein>
<keyword evidence="1" id="KW-0413">Isomerase</keyword>
<evidence type="ECO:0000256" key="1">
    <source>
        <dbReference type="RuleBase" id="RU003513"/>
    </source>
</evidence>
<evidence type="ECO:0000259" key="2">
    <source>
        <dbReference type="Pfam" id="PF02350"/>
    </source>
</evidence>
<accession>A0A1J5TXP5</accession>
<feature type="domain" description="UDP-N-acetylglucosamine 2-epimerase" evidence="2">
    <location>
        <begin position="186"/>
        <end position="409"/>
    </location>
</feature>
<evidence type="ECO:0000313" key="4">
    <source>
        <dbReference type="Proteomes" id="UP000182798"/>
    </source>
</evidence>
<dbReference type="InterPro" id="IPR043148">
    <property type="entry name" value="TagF_C"/>
</dbReference>
<dbReference type="EMBL" id="MIQH01000125">
    <property type="protein sequence ID" value="OIR25619.2"/>
    <property type="molecule type" value="Genomic_DNA"/>
</dbReference>
<organism evidence="3 4">
    <name type="scientific">Bathymodiolus thermophilus thioautotrophic gill symbiont</name>
    <dbReference type="NCBI Taxonomy" id="2360"/>
    <lineage>
        <taxon>Bacteria</taxon>
        <taxon>Pseudomonadati</taxon>
        <taxon>Pseudomonadota</taxon>
        <taxon>Gammaproteobacteria</taxon>
        <taxon>sulfur-oxidizing symbionts</taxon>
    </lineage>
</organism>
<dbReference type="Gene3D" id="3.40.50.12580">
    <property type="match status" value="1"/>
</dbReference>
<dbReference type="Pfam" id="PF02350">
    <property type="entry name" value="Epimerase_2"/>
    <property type="match status" value="1"/>
</dbReference>
<comment type="similarity">
    <text evidence="1">Belongs to the UDP-N-acetylglucosamine 2-epimerase family.</text>
</comment>
<dbReference type="GO" id="GO:0016853">
    <property type="term" value="F:isomerase activity"/>
    <property type="evidence" value="ECO:0007669"/>
    <property type="project" value="UniProtKB-KW"/>
</dbReference>
<evidence type="ECO:0000313" key="3">
    <source>
        <dbReference type="EMBL" id="OIR25619.2"/>
    </source>
</evidence>
<reference evidence="4" key="1">
    <citation type="submission" date="2016-09" db="EMBL/GenBank/DDBJ databases">
        <title>Genome Sequence of Bathymodiolus thermophilus sulfur-oxidizing gill endosymbiont.</title>
        <authorList>
            <person name="Ponnudurai R."/>
            <person name="Kleiner M."/>
            <person name="Sayavedra L."/>
            <person name="Thuermer A."/>
            <person name="Felbeck H."/>
            <person name="Schlueter R."/>
            <person name="Schweder T."/>
            <person name="Markert S."/>
        </authorList>
    </citation>
    <scope>NUCLEOTIDE SEQUENCE [LARGE SCALE GENOMIC DNA]</scope>
    <source>
        <strain evidence="4">BAT/CrabSpa'14</strain>
    </source>
</reference>
<dbReference type="SUPFAM" id="SSF53756">
    <property type="entry name" value="UDP-Glycosyltransferase/glycogen phosphorylase"/>
    <property type="match status" value="1"/>
</dbReference>
<sequence length="423" mass="48079">MQNTTTSQKTLLFLSYGGAHPYLLLPIIKAMKNKGYKVKIASFTSGIQIYKKFGYQVISAKDITTKDDFRILKYGKILYQDLVKSQQNIFDIEETIAYLGLSFNDYVDNIGDFQIAYDQYKKLGRSEFLPLTLIKRIFKLTCPDMLITTNSPRAEKAAIQYASSVNIPSLQITDLFCNYERYQLNATAICVANKVARNNLINNYSVDSERIYITGSPDFDKFIHLRTQLSKNKISIVRKKIGLEGGQKYLFWNDQKTIITGTSKKTFERNTMISLKNLSSLVKIVNQMNYKLIVKCHSSQNAEEFLNWCNKNNAIFANNAQLSDYLLISDIVVGMSSTVLINAYNLGKPIILLNQTLEESFLPILNYKGVKEIESLSQLNKAINYLKNIGEISDSIGDGNSVVKISKLIDKIIKLPKPNLERY</sequence>
<dbReference type="Proteomes" id="UP000182798">
    <property type="component" value="Unassembled WGS sequence"/>
</dbReference>
<dbReference type="InterPro" id="IPR003331">
    <property type="entry name" value="UDP_GlcNAc_Epimerase_2_dom"/>
</dbReference>
<proteinExistence type="inferred from homology"/>
<dbReference type="AlphaFoldDB" id="A0A1J5TXP5"/>
<comment type="caution">
    <text evidence="3">The sequence shown here is derived from an EMBL/GenBank/DDBJ whole genome shotgun (WGS) entry which is preliminary data.</text>
</comment>